<dbReference type="PROSITE" id="PS00061">
    <property type="entry name" value="ADH_SHORT"/>
    <property type="match status" value="1"/>
</dbReference>
<dbReference type="PRINTS" id="PR00081">
    <property type="entry name" value="GDHRDH"/>
</dbReference>
<name>A0ABQ2P132_9BACI</name>
<evidence type="ECO:0000256" key="2">
    <source>
        <dbReference type="ARBA" id="ARBA00023002"/>
    </source>
</evidence>
<evidence type="ECO:0000256" key="1">
    <source>
        <dbReference type="ARBA" id="ARBA00006484"/>
    </source>
</evidence>
<organism evidence="3 4">
    <name type="scientific">Oceanobacillus neutriphilus</name>
    <dbReference type="NCBI Taxonomy" id="531815"/>
    <lineage>
        <taxon>Bacteria</taxon>
        <taxon>Bacillati</taxon>
        <taxon>Bacillota</taxon>
        <taxon>Bacilli</taxon>
        <taxon>Bacillales</taxon>
        <taxon>Bacillaceae</taxon>
        <taxon>Oceanobacillus</taxon>
    </lineage>
</organism>
<proteinExistence type="inferred from homology"/>
<dbReference type="SUPFAM" id="SSF51735">
    <property type="entry name" value="NAD(P)-binding Rossmann-fold domains"/>
    <property type="match status" value="1"/>
</dbReference>
<dbReference type="EMBL" id="BMLW01000015">
    <property type="protein sequence ID" value="GGP15589.1"/>
    <property type="molecule type" value="Genomic_DNA"/>
</dbReference>
<dbReference type="Pfam" id="PF13561">
    <property type="entry name" value="adh_short_C2"/>
    <property type="match status" value="1"/>
</dbReference>
<comment type="caution">
    <text evidence="3">The sequence shown here is derived from an EMBL/GenBank/DDBJ whole genome shotgun (WGS) entry which is preliminary data.</text>
</comment>
<dbReference type="PRINTS" id="PR00080">
    <property type="entry name" value="SDRFAMILY"/>
</dbReference>
<dbReference type="NCBIfam" id="NF005559">
    <property type="entry name" value="PRK07231.1"/>
    <property type="match status" value="1"/>
</dbReference>
<gene>
    <name evidence="3" type="ORF">GCM10011346_44240</name>
</gene>
<dbReference type="Proteomes" id="UP000641206">
    <property type="component" value="Unassembled WGS sequence"/>
</dbReference>
<accession>A0ABQ2P132</accession>
<protein>
    <submittedName>
        <fullName evidence="3">3-ketoacyl-ACP reductase</fullName>
    </submittedName>
</protein>
<keyword evidence="4" id="KW-1185">Reference proteome</keyword>
<evidence type="ECO:0000313" key="3">
    <source>
        <dbReference type="EMBL" id="GGP15589.1"/>
    </source>
</evidence>
<comment type="similarity">
    <text evidence="1">Belongs to the short-chain dehydrogenases/reductases (SDR) family.</text>
</comment>
<dbReference type="Gene3D" id="3.40.50.720">
    <property type="entry name" value="NAD(P)-binding Rossmann-like Domain"/>
    <property type="match status" value="1"/>
</dbReference>
<dbReference type="CDD" id="cd05233">
    <property type="entry name" value="SDR_c"/>
    <property type="match status" value="1"/>
</dbReference>
<dbReference type="InterPro" id="IPR020904">
    <property type="entry name" value="Sc_DH/Rdtase_CS"/>
</dbReference>
<dbReference type="PANTHER" id="PTHR42760">
    <property type="entry name" value="SHORT-CHAIN DEHYDROGENASES/REDUCTASES FAMILY MEMBER"/>
    <property type="match status" value="1"/>
</dbReference>
<dbReference type="PANTHER" id="PTHR42760:SF133">
    <property type="entry name" value="3-OXOACYL-[ACYL-CARRIER-PROTEIN] REDUCTASE"/>
    <property type="match status" value="1"/>
</dbReference>
<dbReference type="InterPro" id="IPR036291">
    <property type="entry name" value="NAD(P)-bd_dom_sf"/>
</dbReference>
<evidence type="ECO:0000313" key="4">
    <source>
        <dbReference type="Proteomes" id="UP000641206"/>
    </source>
</evidence>
<sequence length="264" mass="28195">MLFIKKGMFMMYTMDLTGKVAIVTGGANGIGKAIVNALLDCGAKVAVADKTEVPANTADNILYVATDVSKSDQVDKMVKHVTNHFGRLDILVNNAGISTMDYFVDIKENDWDKTMDVNAKGVYLCMQAAANVLKQQGEGGKIINISSQAGKNGYQLMGSYVASKHAVLGMTKVAALELAKDKINVNAVCPGIVETDMKRTERTIGGELRKVDAEAIELEDNSQVPLGRTGVPQDIANVVIFLASAYSDYMTGQGVNVTGGMTMN</sequence>
<keyword evidence="2" id="KW-0560">Oxidoreductase</keyword>
<reference evidence="4" key="1">
    <citation type="journal article" date="2019" name="Int. J. Syst. Evol. Microbiol.">
        <title>The Global Catalogue of Microorganisms (GCM) 10K type strain sequencing project: providing services to taxonomists for standard genome sequencing and annotation.</title>
        <authorList>
            <consortium name="The Broad Institute Genomics Platform"/>
            <consortium name="The Broad Institute Genome Sequencing Center for Infectious Disease"/>
            <person name="Wu L."/>
            <person name="Ma J."/>
        </authorList>
    </citation>
    <scope>NUCLEOTIDE SEQUENCE [LARGE SCALE GENOMIC DNA]</scope>
    <source>
        <strain evidence="4">CGMCC 1.7693</strain>
    </source>
</reference>
<dbReference type="InterPro" id="IPR002347">
    <property type="entry name" value="SDR_fam"/>
</dbReference>